<dbReference type="InterPro" id="IPR038377">
    <property type="entry name" value="Na/Glc_symporter_sf"/>
</dbReference>
<keyword evidence="6" id="KW-0769">Symport</keyword>
<dbReference type="InterPro" id="IPR050277">
    <property type="entry name" value="Sodium:Solute_Symporter"/>
</dbReference>
<proteinExistence type="inferred from homology"/>
<feature type="transmembrane region" description="Helical" evidence="14">
    <location>
        <begin position="6"/>
        <end position="24"/>
    </location>
</feature>
<comment type="subcellular location">
    <subcellularLocation>
        <location evidence="1">Cell membrane</location>
        <topology evidence="1">Multi-pass membrane protein</topology>
    </subcellularLocation>
</comment>
<evidence type="ECO:0000256" key="1">
    <source>
        <dbReference type="ARBA" id="ARBA00004651"/>
    </source>
</evidence>
<dbReference type="InterPro" id="IPR001734">
    <property type="entry name" value="Na/solute_symporter"/>
</dbReference>
<accession>A0A1H6UT96</accession>
<dbReference type="EMBL" id="FNZF01000001">
    <property type="protein sequence ID" value="SEI92927.1"/>
    <property type="molecule type" value="Genomic_DNA"/>
</dbReference>
<keyword evidence="4" id="KW-1003">Cell membrane</keyword>
<dbReference type="GO" id="GO:0015293">
    <property type="term" value="F:symporter activity"/>
    <property type="evidence" value="ECO:0007669"/>
    <property type="project" value="UniProtKB-KW"/>
</dbReference>
<feature type="transmembrane region" description="Helical" evidence="14">
    <location>
        <begin position="44"/>
        <end position="67"/>
    </location>
</feature>
<dbReference type="PROSITE" id="PS50283">
    <property type="entry name" value="NA_SOLUT_SYMP_3"/>
    <property type="match status" value="1"/>
</dbReference>
<dbReference type="CDD" id="cd10322">
    <property type="entry name" value="SLC5sbd"/>
    <property type="match status" value="1"/>
</dbReference>
<dbReference type="STRING" id="426757.SAMN04488127_0816"/>
<keyword evidence="7 14" id="KW-1133">Transmembrane helix</keyword>
<dbReference type="Gene3D" id="1.20.1730.10">
    <property type="entry name" value="Sodium/glucose cotransporter"/>
    <property type="match status" value="1"/>
</dbReference>
<organism evidence="15 16">
    <name type="scientific">Bhargavaea ginsengi</name>
    <dbReference type="NCBI Taxonomy" id="426757"/>
    <lineage>
        <taxon>Bacteria</taxon>
        <taxon>Bacillati</taxon>
        <taxon>Bacillota</taxon>
        <taxon>Bacilli</taxon>
        <taxon>Bacillales</taxon>
        <taxon>Caryophanaceae</taxon>
        <taxon>Bhargavaea</taxon>
    </lineage>
</organism>
<feature type="transmembrane region" description="Helical" evidence="14">
    <location>
        <begin position="428"/>
        <end position="446"/>
    </location>
</feature>
<evidence type="ECO:0000256" key="2">
    <source>
        <dbReference type="ARBA" id="ARBA00006434"/>
    </source>
</evidence>
<feature type="transmembrane region" description="Helical" evidence="14">
    <location>
        <begin position="189"/>
        <end position="214"/>
    </location>
</feature>
<reference evidence="16" key="1">
    <citation type="submission" date="2016-10" db="EMBL/GenBank/DDBJ databases">
        <authorList>
            <person name="Varghese N."/>
            <person name="Submissions S."/>
        </authorList>
    </citation>
    <scope>NUCLEOTIDE SEQUENCE [LARGE SCALE GENOMIC DNA]</scope>
    <source>
        <strain evidence="16">CGMCC 1.6763</strain>
    </source>
</reference>
<name>A0A1H6UT96_9BACL</name>
<dbReference type="PANTHER" id="PTHR48086:SF3">
    <property type="entry name" value="SODIUM_PROLINE SYMPORTER"/>
    <property type="match status" value="1"/>
</dbReference>
<keyword evidence="11" id="KW-0739">Sodium transport</keyword>
<feature type="transmembrane region" description="Helical" evidence="14">
    <location>
        <begin position="152"/>
        <end position="177"/>
    </location>
</feature>
<evidence type="ECO:0000256" key="3">
    <source>
        <dbReference type="ARBA" id="ARBA00022448"/>
    </source>
</evidence>
<evidence type="ECO:0000256" key="12">
    <source>
        <dbReference type="ARBA" id="ARBA00033708"/>
    </source>
</evidence>
<dbReference type="AlphaFoldDB" id="A0A1H6UT96"/>
<dbReference type="Proteomes" id="UP000199200">
    <property type="component" value="Unassembled WGS sequence"/>
</dbReference>
<evidence type="ECO:0000256" key="5">
    <source>
        <dbReference type="ARBA" id="ARBA00022692"/>
    </source>
</evidence>
<comment type="similarity">
    <text evidence="2 13">Belongs to the sodium:solute symporter (SSF) (TC 2.A.21) family.</text>
</comment>
<dbReference type="GO" id="GO:0006814">
    <property type="term" value="P:sodium ion transport"/>
    <property type="evidence" value="ECO:0007669"/>
    <property type="project" value="UniProtKB-KW"/>
</dbReference>
<dbReference type="Pfam" id="PF00474">
    <property type="entry name" value="SSF"/>
    <property type="match status" value="1"/>
</dbReference>
<keyword evidence="8" id="KW-0915">Sodium</keyword>
<keyword evidence="9" id="KW-0406">Ion transport</keyword>
<feature type="transmembrane region" description="Helical" evidence="14">
    <location>
        <begin position="73"/>
        <end position="99"/>
    </location>
</feature>
<feature type="transmembrane region" description="Helical" evidence="14">
    <location>
        <begin position="315"/>
        <end position="338"/>
    </location>
</feature>
<dbReference type="RefSeq" id="WP_092050176.1">
    <property type="nucleotide sequence ID" value="NZ_FNZF01000001.1"/>
</dbReference>
<evidence type="ECO:0000256" key="14">
    <source>
        <dbReference type="SAM" id="Phobius"/>
    </source>
</evidence>
<evidence type="ECO:0000256" key="6">
    <source>
        <dbReference type="ARBA" id="ARBA00022847"/>
    </source>
</evidence>
<keyword evidence="3" id="KW-0813">Transport</keyword>
<evidence type="ECO:0000256" key="9">
    <source>
        <dbReference type="ARBA" id="ARBA00023065"/>
    </source>
</evidence>
<evidence type="ECO:0000256" key="10">
    <source>
        <dbReference type="ARBA" id="ARBA00023136"/>
    </source>
</evidence>
<evidence type="ECO:0000256" key="13">
    <source>
        <dbReference type="RuleBase" id="RU362091"/>
    </source>
</evidence>
<gene>
    <name evidence="15" type="ORF">SAMN04488127_0816</name>
</gene>
<feature type="transmembrane region" description="Helical" evidence="14">
    <location>
        <begin position="234"/>
        <end position="253"/>
    </location>
</feature>
<protein>
    <submittedName>
        <fullName evidence="15">Solute:Na+ symporter, SSS family</fullName>
    </submittedName>
</protein>
<comment type="catalytic activity">
    <reaction evidence="12">
        <text>L-proline(in) + Na(+)(in) = L-proline(out) + Na(+)(out)</text>
        <dbReference type="Rhea" id="RHEA:28967"/>
        <dbReference type="ChEBI" id="CHEBI:29101"/>
        <dbReference type="ChEBI" id="CHEBI:60039"/>
    </reaction>
</comment>
<dbReference type="GO" id="GO:0005886">
    <property type="term" value="C:plasma membrane"/>
    <property type="evidence" value="ECO:0007669"/>
    <property type="project" value="UniProtKB-SubCell"/>
</dbReference>
<feature type="transmembrane region" description="Helical" evidence="14">
    <location>
        <begin position="401"/>
        <end position="421"/>
    </location>
</feature>
<dbReference type="OrthoDB" id="9789704at2"/>
<evidence type="ECO:0000256" key="8">
    <source>
        <dbReference type="ARBA" id="ARBA00023053"/>
    </source>
</evidence>
<feature type="transmembrane region" description="Helical" evidence="14">
    <location>
        <begin position="274"/>
        <end position="295"/>
    </location>
</feature>
<evidence type="ECO:0000313" key="16">
    <source>
        <dbReference type="Proteomes" id="UP000199200"/>
    </source>
</evidence>
<evidence type="ECO:0000256" key="11">
    <source>
        <dbReference type="ARBA" id="ARBA00023201"/>
    </source>
</evidence>
<keyword evidence="10 14" id="KW-0472">Membrane</keyword>
<keyword evidence="5 14" id="KW-0812">Transmembrane</keyword>
<feature type="transmembrane region" description="Helical" evidence="14">
    <location>
        <begin position="458"/>
        <end position="478"/>
    </location>
</feature>
<evidence type="ECO:0000256" key="7">
    <source>
        <dbReference type="ARBA" id="ARBA00022989"/>
    </source>
</evidence>
<feature type="transmembrane region" description="Helical" evidence="14">
    <location>
        <begin position="378"/>
        <end position="395"/>
    </location>
</feature>
<evidence type="ECO:0000313" key="15">
    <source>
        <dbReference type="EMBL" id="SEI92927.1"/>
    </source>
</evidence>
<keyword evidence="16" id="KW-1185">Reference proteome</keyword>
<sequence length="667" mass="72271">MSFNSVFLLFFVAFVALLIAGGWITRKWVTGSNDYFIAGREVGLLVNIFGVAAIGFAGTIITLGPGLAIMTGFWGSFGFGLIYGIGGLALYGLIFAPYIRRSGAHTLSEWLEMRFDKRTRTLVTVATILGLLGIMANNVMSMAIVTTSFTGWPLLATLSAIFAMFLLFTYIGGFWAVTLTDFMQMVIGLIALPVMLIAIISKFGGLSTATSGWPGPGSYWTSGIAGGELPILSLQYPSVLTFSILFACFLVWGNNYYWLRVSSTRSERTAKLSFVFGALLLVIVPITVLAFTGVYAGSVMGDQFLPYGTVDPTAAFGVVLRALPIVVAAFALLGALAASISTSTTALIGASSTAVRDLYQRFVRPNATSKELTVPSKVITMILGLIVWLLCFYPGGPLYLFAFSTAWLGAPSILVFLGMFWKRTTKTGAFYGAVVGISATAVFTVLDLTGVFPLGTYTHVGVVGLVATVLTVVIVSLLSEPAYYTKKDFGNIGNAVLQLADDERRVLTFIHYGYDTMAEISDMLGVDSSVSNQIIENLDQRGVIGRKKYAGAGFYTFHIREGIEPEAYLPEDGHRYADDRLTEDDFTFLEKLRGGMDALNSYVKEKEFDSLHASAILSKLIKQGYLAEKGLWRRQVSLSPKGKEVLEKYNFASEPIKPELQQTPAGG</sequence>
<feature type="transmembrane region" description="Helical" evidence="14">
    <location>
        <begin position="120"/>
        <end position="140"/>
    </location>
</feature>
<dbReference type="PANTHER" id="PTHR48086">
    <property type="entry name" value="SODIUM/PROLINE SYMPORTER-RELATED"/>
    <property type="match status" value="1"/>
</dbReference>
<evidence type="ECO:0000256" key="4">
    <source>
        <dbReference type="ARBA" id="ARBA00022475"/>
    </source>
</evidence>